<dbReference type="GO" id="GO:0005737">
    <property type="term" value="C:cytoplasm"/>
    <property type="evidence" value="ECO:0007669"/>
    <property type="project" value="TreeGrafter"/>
</dbReference>
<sequence length="224" mass="26440">MDPSSRESSVEIEIEEDELFDAVICMNSTEIVESKQNGTRKEDVDNNTWYEDVIKAEVYKNAQNYEDSSAQSDDTRTEHKKNKGNIRYIEYKDNVKNKPENSHMLRKRARQDSMDNEDAKVSRSRRYSSDSSSTTNSSESGKKHMEFETDPIVLARRQKEIDYGKNTIGYDRYIQLVPKENRTREHPRTPPKYIKYSRRGWDGMVKLWRKQLHSWDPQENDKAD</sequence>
<comment type="similarity">
    <text evidence="1">Belongs to the SLBP family.</text>
</comment>
<dbReference type="GO" id="GO:0007076">
    <property type="term" value="P:mitotic chromosome condensation"/>
    <property type="evidence" value="ECO:0007669"/>
    <property type="project" value="UniProtKB-ARBA"/>
</dbReference>
<evidence type="ECO:0000256" key="1">
    <source>
        <dbReference type="ARBA" id="ARBA00006151"/>
    </source>
</evidence>
<evidence type="ECO:0000256" key="3">
    <source>
        <dbReference type="SAM" id="MobiDB-lite"/>
    </source>
</evidence>
<feature type="domain" description="Histone RNA hairpin-binding protein RNA-binding" evidence="4">
    <location>
        <begin position="150"/>
        <end position="217"/>
    </location>
</feature>
<organism evidence="5 6">
    <name type="scientific">Lasius niger</name>
    <name type="common">Black garden ant</name>
    <dbReference type="NCBI Taxonomy" id="67767"/>
    <lineage>
        <taxon>Eukaryota</taxon>
        <taxon>Metazoa</taxon>
        <taxon>Ecdysozoa</taxon>
        <taxon>Arthropoda</taxon>
        <taxon>Hexapoda</taxon>
        <taxon>Insecta</taxon>
        <taxon>Pterygota</taxon>
        <taxon>Neoptera</taxon>
        <taxon>Endopterygota</taxon>
        <taxon>Hymenoptera</taxon>
        <taxon>Apocrita</taxon>
        <taxon>Aculeata</taxon>
        <taxon>Formicoidea</taxon>
        <taxon>Formicidae</taxon>
        <taxon>Formicinae</taxon>
        <taxon>Lasius</taxon>
        <taxon>Lasius</taxon>
    </lineage>
</organism>
<dbReference type="GO" id="GO:0071207">
    <property type="term" value="F:histone pre-mRNA stem-loop binding"/>
    <property type="evidence" value="ECO:0007669"/>
    <property type="project" value="TreeGrafter"/>
</dbReference>
<gene>
    <name evidence="5" type="ORF">RF55_2994</name>
</gene>
<evidence type="ECO:0000313" key="6">
    <source>
        <dbReference type="Proteomes" id="UP000036403"/>
    </source>
</evidence>
<dbReference type="AlphaFoldDB" id="A0A0J7NWC8"/>
<dbReference type="PANTHER" id="PTHR17408">
    <property type="entry name" value="HISTONE RNA HAIRPIN-BINDING PROTEIN"/>
    <property type="match status" value="1"/>
</dbReference>
<feature type="region of interest" description="Disordered" evidence="3">
    <location>
        <begin position="64"/>
        <end position="148"/>
    </location>
</feature>
<evidence type="ECO:0000256" key="2">
    <source>
        <dbReference type="ARBA" id="ARBA00022884"/>
    </source>
</evidence>
<dbReference type="Pfam" id="PF15247">
    <property type="entry name" value="SLBP_RNA_bind"/>
    <property type="match status" value="1"/>
</dbReference>
<dbReference type="STRING" id="67767.A0A0J7NWC8"/>
<feature type="compositionally biased region" description="Low complexity" evidence="3">
    <location>
        <begin position="129"/>
        <end position="139"/>
    </location>
</feature>
<feature type="compositionally biased region" description="Basic and acidic residues" evidence="3">
    <location>
        <begin position="110"/>
        <end position="121"/>
    </location>
</feature>
<dbReference type="InterPro" id="IPR029344">
    <property type="entry name" value="SLBP_RNA_bind"/>
</dbReference>
<dbReference type="Gene3D" id="1.10.8.1120">
    <property type="entry name" value="Histone RNA hairpin-binding protein RNA-binding domain"/>
    <property type="match status" value="1"/>
</dbReference>
<accession>A0A0J7NWC8</accession>
<dbReference type="GO" id="GO:0051028">
    <property type="term" value="P:mRNA transport"/>
    <property type="evidence" value="ECO:0007669"/>
    <property type="project" value="TreeGrafter"/>
</dbReference>
<name>A0A0J7NWC8_LASNI</name>
<dbReference type="GO" id="GO:0006398">
    <property type="term" value="P:mRNA 3'-end processing by stem-loop binding and cleavage"/>
    <property type="evidence" value="ECO:0007669"/>
    <property type="project" value="TreeGrafter"/>
</dbReference>
<proteinExistence type="inferred from homology"/>
<comment type="caution">
    <text evidence="5">The sequence shown here is derived from an EMBL/GenBank/DDBJ whole genome shotgun (WGS) entry which is preliminary data.</text>
</comment>
<dbReference type="PANTHER" id="PTHR17408:SF0">
    <property type="entry name" value="HISTONE RNA HAIRPIN-BINDING PROTEIN"/>
    <property type="match status" value="1"/>
</dbReference>
<keyword evidence="2" id="KW-0694">RNA-binding</keyword>
<dbReference type="InterPro" id="IPR038294">
    <property type="entry name" value="SLBP_RNA_bind_sf"/>
</dbReference>
<evidence type="ECO:0000313" key="5">
    <source>
        <dbReference type="EMBL" id="KMQ96705.1"/>
    </source>
</evidence>
<dbReference type="GO" id="GO:0071204">
    <property type="term" value="C:histone pre-mRNA 3'end processing complex"/>
    <property type="evidence" value="ECO:0007669"/>
    <property type="project" value="TreeGrafter"/>
</dbReference>
<dbReference type="EMBL" id="LBMM01001218">
    <property type="protein sequence ID" value="KMQ96705.1"/>
    <property type="molecule type" value="Genomic_DNA"/>
</dbReference>
<dbReference type="FunFam" id="1.10.8.1120:FF:000001">
    <property type="entry name" value="Histone RNA hairpin-binding protein-like"/>
    <property type="match status" value="1"/>
</dbReference>
<evidence type="ECO:0000259" key="4">
    <source>
        <dbReference type="Pfam" id="PF15247"/>
    </source>
</evidence>
<dbReference type="PaxDb" id="67767-A0A0J7NWC8"/>
<feature type="compositionally biased region" description="Basic and acidic residues" evidence="3">
    <location>
        <begin position="89"/>
        <end position="103"/>
    </location>
</feature>
<dbReference type="InterPro" id="IPR026502">
    <property type="entry name" value="SLBP1/SLBP2"/>
</dbReference>
<dbReference type="Proteomes" id="UP000036403">
    <property type="component" value="Unassembled WGS sequence"/>
</dbReference>
<dbReference type="OrthoDB" id="265795at2759"/>
<reference evidence="5 6" key="1">
    <citation type="submission" date="2015-04" db="EMBL/GenBank/DDBJ databases">
        <title>Lasius niger genome sequencing.</title>
        <authorList>
            <person name="Konorov E.A."/>
            <person name="Nikitin M.A."/>
            <person name="Kirill M.V."/>
            <person name="Chang P."/>
        </authorList>
    </citation>
    <scope>NUCLEOTIDE SEQUENCE [LARGE SCALE GENOMIC DNA]</scope>
    <source>
        <tissue evidence="5">Whole</tissue>
    </source>
</reference>
<keyword evidence="6" id="KW-1185">Reference proteome</keyword>
<protein>
    <submittedName>
        <fullName evidence="5">Histone rna hairpin-binding protein</fullName>
    </submittedName>
</protein>
<dbReference type="GO" id="GO:0003729">
    <property type="term" value="F:mRNA binding"/>
    <property type="evidence" value="ECO:0007669"/>
    <property type="project" value="InterPro"/>
</dbReference>